<dbReference type="PROSITE" id="PS51186">
    <property type="entry name" value="GNAT"/>
    <property type="match status" value="1"/>
</dbReference>
<dbReference type="AlphaFoldDB" id="A0A5B8VL71"/>
<dbReference type="InterPro" id="IPR050832">
    <property type="entry name" value="Bact_Acetyltransf"/>
</dbReference>
<organism evidence="4 5">
    <name type="scientific">Arachidicoccus ginsenosidivorans</name>
    <dbReference type="NCBI Taxonomy" id="496057"/>
    <lineage>
        <taxon>Bacteria</taxon>
        <taxon>Pseudomonadati</taxon>
        <taxon>Bacteroidota</taxon>
        <taxon>Chitinophagia</taxon>
        <taxon>Chitinophagales</taxon>
        <taxon>Chitinophagaceae</taxon>
        <taxon>Arachidicoccus</taxon>
    </lineage>
</organism>
<evidence type="ECO:0000259" key="3">
    <source>
        <dbReference type="PROSITE" id="PS51186"/>
    </source>
</evidence>
<evidence type="ECO:0000313" key="4">
    <source>
        <dbReference type="EMBL" id="QEC71705.1"/>
    </source>
</evidence>
<dbReference type="Gene3D" id="3.40.630.30">
    <property type="match status" value="1"/>
</dbReference>
<evidence type="ECO:0000256" key="2">
    <source>
        <dbReference type="ARBA" id="ARBA00023315"/>
    </source>
</evidence>
<keyword evidence="5" id="KW-1185">Reference proteome</keyword>
<dbReference type="GO" id="GO:0016747">
    <property type="term" value="F:acyltransferase activity, transferring groups other than amino-acyl groups"/>
    <property type="evidence" value="ECO:0007669"/>
    <property type="project" value="InterPro"/>
</dbReference>
<dbReference type="SUPFAM" id="SSF55729">
    <property type="entry name" value="Acyl-CoA N-acyltransferases (Nat)"/>
    <property type="match status" value="1"/>
</dbReference>
<dbReference type="PANTHER" id="PTHR43877">
    <property type="entry name" value="AMINOALKYLPHOSPHONATE N-ACETYLTRANSFERASE-RELATED-RELATED"/>
    <property type="match status" value="1"/>
</dbReference>
<dbReference type="OrthoDB" id="2352823at2"/>
<dbReference type="CDD" id="cd04301">
    <property type="entry name" value="NAT_SF"/>
    <property type="match status" value="1"/>
</dbReference>
<dbReference type="Proteomes" id="UP000321291">
    <property type="component" value="Chromosome"/>
</dbReference>
<evidence type="ECO:0000256" key="1">
    <source>
        <dbReference type="ARBA" id="ARBA00022679"/>
    </source>
</evidence>
<proteinExistence type="predicted"/>
<keyword evidence="1 4" id="KW-0808">Transferase</keyword>
<sequence length="146" mass="16742">MAIQIIDFGSEPYMQMLQLRHQILRKPLGMELSKRDTVEDETDILIGCFENDKIMGCCMLKKMDKQTVRLRQMAVHSGLQGKGVGRALVGFAENIALDFGYTRMMLHARNSAVGFYQKLGFQIFGAPFTEISLPHRLMEKRLERLM</sequence>
<evidence type="ECO:0000313" key="5">
    <source>
        <dbReference type="Proteomes" id="UP000321291"/>
    </source>
</evidence>
<feature type="domain" description="N-acetyltransferase" evidence="3">
    <location>
        <begin position="3"/>
        <end position="143"/>
    </location>
</feature>
<dbReference type="EMBL" id="CP042434">
    <property type="protein sequence ID" value="QEC71705.1"/>
    <property type="molecule type" value="Genomic_DNA"/>
</dbReference>
<dbReference type="InterPro" id="IPR000182">
    <property type="entry name" value="GNAT_dom"/>
</dbReference>
<gene>
    <name evidence="4" type="ORF">FSB73_08540</name>
</gene>
<reference evidence="4 5" key="1">
    <citation type="journal article" date="2017" name="Int. J. Syst. Evol. Microbiol.">
        <title>Arachidicoccus ginsenosidivorans sp. nov., with ginsenoside-converting activity isolated from ginseng cultivating soil.</title>
        <authorList>
            <person name="Siddiqi M.Z."/>
            <person name="Aslam Z."/>
            <person name="Im W.T."/>
        </authorList>
    </citation>
    <scope>NUCLEOTIDE SEQUENCE [LARGE SCALE GENOMIC DNA]</scope>
    <source>
        <strain evidence="4 5">Gsoil 809</strain>
    </source>
</reference>
<dbReference type="Pfam" id="PF00583">
    <property type="entry name" value="Acetyltransf_1"/>
    <property type="match status" value="1"/>
</dbReference>
<keyword evidence="2" id="KW-0012">Acyltransferase</keyword>
<name>A0A5B8VL71_9BACT</name>
<protein>
    <submittedName>
        <fullName evidence="4">GNAT family N-acetyltransferase</fullName>
    </submittedName>
</protein>
<accession>A0A5B8VL71</accession>
<dbReference type="KEGG" id="agi:FSB73_08540"/>
<dbReference type="InterPro" id="IPR016181">
    <property type="entry name" value="Acyl_CoA_acyltransferase"/>
</dbReference>
<dbReference type="RefSeq" id="WP_146781082.1">
    <property type="nucleotide sequence ID" value="NZ_CP042434.1"/>
</dbReference>